<dbReference type="Proteomes" id="UP001326110">
    <property type="component" value="Chromosome"/>
</dbReference>
<reference evidence="3 4" key="1">
    <citation type="submission" date="2023-11" db="EMBL/GenBank/DDBJ databases">
        <title>MicrobeMod: A computational toolkit for identifying prokaryotic methylation and restriction-modification with nanopore sequencing.</title>
        <authorList>
            <person name="Crits-Christoph A."/>
            <person name="Kang S.C."/>
            <person name="Lee H."/>
            <person name="Ostrov N."/>
        </authorList>
    </citation>
    <scope>NUCLEOTIDE SEQUENCE [LARGE SCALE GENOMIC DNA]</scope>
    <source>
        <strain evidence="3 4">ATCC 25935</strain>
    </source>
</reference>
<name>A0ABZ0XY53_9BURK</name>
<dbReference type="InterPro" id="IPR025388">
    <property type="entry name" value="Alginate_export_dom"/>
</dbReference>
<evidence type="ECO:0000313" key="4">
    <source>
        <dbReference type="Proteomes" id="UP001326110"/>
    </source>
</evidence>
<evidence type="ECO:0000259" key="2">
    <source>
        <dbReference type="Pfam" id="PF13372"/>
    </source>
</evidence>
<dbReference type="EMBL" id="CP140152">
    <property type="protein sequence ID" value="WQH04708.1"/>
    <property type="molecule type" value="Genomic_DNA"/>
</dbReference>
<dbReference type="RefSeq" id="WP_084670194.1">
    <property type="nucleotide sequence ID" value="NZ_CP140152.1"/>
</dbReference>
<keyword evidence="1" id="KW-0732">Signal</keyword>
<dbReference type="InterPro" id="IPR053728">
    <property type="entry name" value="Alginate_Permeability_Chnl"/>
</dbReference>
<feature type="signal peptide" evidence="1">
    <location>
        <begin position="1"/>
        <end position="36"/>
    </location>
</feature>
<sequence length="541" mass="57757">MQPSVNASRKAARCKRSTKLLVLLASASALSGVATAQVPAAGPAGAPTAAATATPAATAAAPATAMPAAGAMVAATTAPAPTIATAPALAPTIATAPAPAPTACNAKRPAINFNRWAENWDVLASSCLPRQPLDGLKYIPFGNGSSYLSLGAGLRERYEHIDAPSYGAGAAPADGYVIQRANVHADLRLGPYVQVFGQLVDARTFDKKTIAPPDRDKLDVEQLFVTVAVPTADGAVKMRVGRQEMAFDLQRFIAARDGPNVRQSFDGVWADWEHGPWRVIGYVTQPVQNRSEKSFDDYSNGHLTLNGLRLERQGFGPGDISGYYSRYRRDDARFLDATGNERRDVYDLRYSGITGNVDWDVEGMLQHGQVGAKRASSWALGSIAGYTFANATWSPRVGLQFDMASGDRHAGDGKLGTFNPLFANGYYFSLAGLTGYSNLVHVKPSIKIKPIKSLSVTTALGLQWRQTTGDAVYVQSMAGVPRTAGQGSRWTGAYAQLRTDWAVTPNVTASLEAVHFQVGDSLRRAGGRDVDYLGMELKFGW</sequence>
<feature type="domain" description="Alginate export" evidence="2">
    <location>
        <begin position="147"/>
        <end position="534"/>
    </location>
</feature>
<proteinExistence type="predicted"/>
<dbReference type="Pfam" id="PF13372">
    <property type="entry name" value="Alginate_exp"/>
    <property type="match status" value="1"/>
</dbReference>
<feature type="chain" id="PRO_5045663233" evidence="1">
    <location>
        <begin position="37"/>
        <end position="541"/>
    </location>
</feature>
<dbReference type="GeneID" id="43166073"/>
<organism evidence="3 4">
    <name type="scientific">Duganella zoogloeoides</name>
    <dbReference type="NCBI Taxonomy" id="75659"/>
    <lineage>
        <taxon>Bacteria</taxon>
        <taxon>Pseudomonadati</taxon>
        <taxon>Pseudomonadota</taxon>
        <taxon>Betaproteobacteria</taxon>
        <taxon>Burkholderiales</taxon>
        <taxon>Oxalobacteraceae</taxon>
        <taxon>Telluria group</taxon>
        <taxon>Duganella</taxon>
    </lineage>
</organism>
<protein>
    <submittedName>
        <fullName evidence="3">Alginate export family protein</fullName>
    </submittedName>
</protein>
<gene>
    <name evidence="3" type="ORF">SR858_27340</name>
</gene>
<accession>A0ABZ0XY53</accession>
<evidence type="ECO:0000256" key="1">
    <source>
        <dbReference type="SAM" id="SignalP"/>
    </source>
</evidence>
<keyword evidence="4" id="KW-1185">Reference proteome</keyword>
<dbReference type="Gene3D" id="2.40.160.100">
    <property type="match status" value="1"/>
</dbReference>
<evidence type="ECO:0000313" key="3">
    <source>
        <dbReference type="EMBL" id="WQH04708.1"/>
    </source>
</evidence>